<evidence type="ECO:0000256" key="2">
    <source>
        <dbReference type="ARBA" id="ARBA00023002"/>
    </source>
</evidence>
<gene>
    <name evidence="4" type="ORF">GCM10010917_13460</name>
</gene>
<dbReference type="SUPFAM" id="SSF51735">
    <property type="entry name" value="NAD(P)-binding Rossmann-fold domains"/>
    <property type="match status" value="1"/>
</dbReference>
<dbReference type="CDD" id="cd05233">
    <property type="entry name" value="SDR_c"/>
    <property type="match status" value="1"/>
</dbReference>
<reference evidence="5" key="1">
    <citation type="journal article" date="2019" name="Int. J. Syst. Evol. Microbiol.">
        <title>The Global Catalogue of Microorganisms (GCM) 10K type strain sequencing project: providing services to taxonomists for standard genome sequencing and annotation.</title>
        <authorList>
            <consortium name="The Broad Institute Genomics Platform"/>
            <consortium name="The Broad Institute Genome Sequencing Center for Infectious Disease"/>
            <person name="Wu L."/>
            <person name="Ma J."/>
        </authorList>
    </citation>
    <scope>NUCLEOTIDE SEQUENCE [LARGE SCALE GENOMIC DNA]</scope>
    <source>
        <strain evidence="5">CGMCC 1.15044</strain>
    </source>
</reference>
<name>A0ABQ1FUP9_9BACL</name>
<accession>A0ABQ1FUP9</accession>
<comment type="caution">
    <text evidence="4">The sequence shown here is derived from an EMBL/GenBank/DDBJ whole genome shotgun (WGS) entry which is preliminary data.</text>
</comment>
<dbReference type="InterPro" id="IPR036291">
    <property type="entry name" value="NAD(P)-bd_dom_sf"/>
</dbReference>
<proteinExistence type="inferred from homology"/>
<evidence type="ECO:0000256" key="1">
    <source>
        <dbReference type="ARBA" id="ARBA00006484"/>
    </source>
</evidence>
<dbReference type="InterPro" id="IPR002347">
    <property type="entry name" value="SDR_fam"/>
</dbReference>
<dbReference type="PROSITE" id="PS00061">
    <property type="entry name" value="ADH_SHORT"/>
    <property type="match status" value="1"/>
</dbReference>
<organism evidence="4 5">
    <name type="scientific">Paenibacillus physcomitrellae</name>
    <dbReference type="NCBI Taxonomy" id="1619311"/>
    <lineage>
        <taxon>Bacteria</taxon>
        <taxon>Bacillati</taxon>
        <taxon>Bacillota</taxon>
        <taxon>Bacilli</taxon>
        <taxon>Bacillales</taxon>
        <taxon>Paenibacillaceae</taxon>
        <taxon>Paenibacillus</taxon>
    </lineage>
</organism>
<comment type="similarity">
    <text evidence="1 3">Belongs to the short-chain dehydrogenases/reductases (SDR) family.</text>
</comment>
<protein>
    <submittedName>
        <fullName evidence="4">Oxidoreductase</fullName>
    </submittedName>
</protein>
<evidence type="ECO:0000313" key="4">
    <source>
        <dbReference type="EMBL" id="GGA29724.1"/>
    </source>
</evidence>
<evidence type="ECO:0000256" key="3">
    <source>
        <dbReference type="RuleBase" id="RU000363"/>
    </source>
</evidence>
<dbReference type="InterPro" id="IPR020904">
    <property type="entry name" value="Sc_DH/Rdtase_CS"/>
</dbReference>
<keyword evidence="2" id="KW-0560">Oxidoreductase</keyword>
<dbReference type="PANTHER" id="PTHR44196:SF1">
    <property type="entry name" value="DEHYDROGENASE_REDUCTASE SDR FAMILY MEMBER 7B"/>
    <property type="match status" value="1"/>
</dbReference>
<dbReference type="PRINTS" id="PR00080">
    <property type="entry name" value="SDRFAMILY"/>
</dbReference>
<evidence type="ECO:0000313" key="5">
    <source>
        <dbReference type="Proteomes" id="UP000609323"/>
    </source>
</evidence>
<dbReference type="Proteomes" id="UP000609323">
    <property type="component" value="Unassembled WGS sequence"/>
</dbReference>
<dbReference type="EMBL" id="BMHF01000003">
    <property type="protein sequence ID" value="GGA29724.1"/>
    <property type="molecule type" value="Genomic_DNA"/>
</dbReference>
<dbReference type="PRINTS" id="PR00081">
    <property type="entry name" value="GDHRDH"/>
</dbReference>
<dbReference type="Gene3D" id="3.40.50.720">
    <property type="entry name" value="NAD(P)-binding Rossmann-like Domain"/>
    <property type="match status" value="1"/>
</dbReference>
<dbReference type="PANTHER" id="PTHR44196">
    <property type="entry name" value="DEHYDROGENASE/REDUCTASE SDR FAMILY MEMBER 7B"/>
    <property type="match status" value="1"/>
</dbReference>
<sequence length="242" mass="26003">MFDYHLDEQLRNKTIAITGASKGIGRETARILSQMGANLVLGARTQSEPGPLADGCQSGPLWVELDVTSEESIAEFTNKAVSRFGKIDALINCAGVGVFEPILSLSTEDFDRMLSVNLRGTFLMNKYVGRHMVQNGQGKIINLISIAGTTALPGCGGYSASKFGLLGLSRVMQAELRGQGLEVISVLPGAAATSFWDQMENTPNPEQMIPSESLARHLIYLLGQQKGAFVDEITIMPTLGIL</sequence>
<keyword evidence="5" id="KW-1185">Reference proteome</keyword>
<dbReference type="Pfam" id="PF00106">
    <property type="entry name" value="adh_short"/>
    <property type="match status" value="1"/>
</dbReference>
<dbReference type="RefSeq" id="WP_094092877.1">
    <property type="nucleotide sequence ID" value="NZ_BMHF01000003.1"/>
</dbReference>